<dbReference type="AlphaFoldDB" id="A0A853F2E6"/>
<evidence type="ECO:0000313" key="18">
    <source>
        <dbReference type="Proteomes" id="UP000568751"/>
    </source>
</evidence>
<dbReference type="SUPFAM" id="SSF82114">
    <property type="entry name" value="Riboflavin kinase-like"/>
    <property type="match status" value="1"/>
</dbReference>
<dbReference type="Pfam" id="PF01687">
    <property type="entry name" value="Flavokinase"/>
    <property type="match status" value="1"/>
</dbReference>
<evidence type="ECO:0000256" key="6">
    <source>
        <dbReference type="ARBA" id="ARBA00022679"/>
    </source>
</evidence>
<keyword evidence="9 15" id="KW-0418">Kinase</keyword>
<dbReference type="PIRSF" id="PIRSF004491">
    <property type="entry name" value="FAD_Synth"/>
    <property type="match status" value="1"/>
</dbReference>
<name>A0A853F2E6_9GAMM</name>
<dbReference type="Gene3D" id="2.40.30.30">
    <property type="entry name" value="Riboflavin kinase-like"/>
    <property type="match status" value="1"/>
</dbReference>
<keyword evidence="10 15" id="KW-0274">FAD</keyword>
<dbReference type="EC" id="2.7.1.26" evidence="15"/>
<dbReference type="SUPFAM" id="SSF52374">
    <property type="entry name" value="Nucleotidylyl transferase"/>
    <property type="match status" value="1"/>
</dbReference>
<dbReference type="Gene3D" id="3.40.50.620">
    <property type="entry name" value="HUPs"/>
    <property type="match status" value="1"/>
</dbReference>
<dbReference type="InterPro" id="IPR015864">
    <property type="entry name" value="FAD_synthase"/>
</dbReference>
<dbReference type="Proteomes" id="UP000568751">
    <property type="component" value="Unassembled WGS sequence"/>
</dbReference>
<comment type="pathway">
    <text evidence="3 15">Cofactor biosynthesis; FMN biosynthesis; FMN from riboflavin (ATP route): step 1/1.</text>
</comment>
<comment type="caution">
    <text evidence="17">The sequence shown here is derived from an EMBL/GenBank/DDBJ whole genome shotgun (WGS) entry which is preliminary data.</text>
</comment>
<dbReference type="GO" id="GO:0005524">
    <property type="term" value="F:ATP binding"/>
    <property type="evidence" value="ECO:0007669"/>
    <property type="project" value="UniProtKB-UniRule"/>
</dbReference>
<dbReference type="RefSeq" id="WP_369176700.1">
    <property type="nucleotide sequence ID" value="NZ_OZ156463.1"/>
</dbReference>
<evidence type="ECO:0000256" key="5">
    <source>
        <dbReference type="ARBA" id="ARBA00022643"/>
    </source>
</evidence>
<dbReference type="GO" id="GO:0009398">
    <property type="term" value="P:FMN biosynthetic process"/>
    <property type="evidence" value="ECO:0007669"/>
    <property type="project" value="UniProtKB-UniRule"/>
</dbReference>
<dbReference type="Pfam" id="PF06574">
    <property type="entry name" value="FAD_syn"/>
    <property type="match status" value="1"/>
</dbReference>
<dbReference type="GO" id="GO:0006747">
    <property type="term" value="P:FAD biosynthetic process"/>
    <property type="evidence" value="ECO:0007669"/>
    <property type="project" value="UniProtKB-UniRule"/>
</dbReference>
<dbReference type="NCBIfam" id="TIGR00083">
    <property type="entry name" value="ribF"/>
    <property type="match status" value="1"/>
</dbReference>
<keyword evidence="8 15" id="KW-0547">Nucleotide-binding</keyword>
<dbReference type="UniPathway" id="UPA00277">
    <property type="reaction ID" value="UER00407"/>
</dbReference>
<evidence type="ECO:0000259" key="16">
    <source>
        <dbReference type="SMART" id="SM00904"/>
    </source>
</evidence>
<organism evidence="17 18">
    <name type="scientific">Candidatus Thiodubiliella endoseptemdiera</name>
    <dbReference type="NCBI Taxonomy" id="2738886"/>
    <lineage>
        <taxon>Bacteria</taxon>
        <taxon>Pseudomonadati</taxon>
        <taxon>Pseudomonadota</taxon>
        <taxon>Gammaproteobacteria</taxon>
        <taxon>Candidatus Pseudothioglobaceae</taxon>
        <taxon>Candidatus Thiodubiliella</taxon>
    </lineage>
</organism>
<gene>
    <name evidence="17" type="primary">ribF</name>
    <name evidence="17" type="ORF">H0A76_06680</name>
</gene>
<feature type="domain" description="Riboflavin kinase" evidence="16">
    <location>
        <begin position="180"/>
        <end position="303"/>
    </location>
</feature>
<dbReference type="SMART" id="SM00904">
    <property type="entry name" value="Flavokinase"/>
    <property type="match status" value="1"/>
</dbReference>
<dbReference type="InterPro" id="IPR014729">
    <property type="entry name" value="Rossmann-like_a/b/a_fold"/>
</dbReference>
<evidence type="ECO:0000256" key="3">
    <source>
        <dbReference type="ARBA" id="ARBA00005201"/>
    </source>
</evidence>
<dbReference type="GO" id="GO:0003919">
    <property type="term" value="F:FMN adenylyltransferase activity"/>
    <property type="evidence" value="ECO:0007669"/>
    <property type="project" value="UniProtKB-UniRule"/>
</dbReference>
<dbReference type="GO" id="GO:0008531">
    <property type="term" value="F:riboflavin kinase activity"/>
    <property type="evidence" value="ECO:0007669"/>
    <property type="project" value="UniProtKB-UniRule"/>
</dbReference>
<keyword evidence="7 15" id="KW-0548">Nucleotidyltransferase</keyword>
<evidence type="ECO:0000256" key="7">
    <source>
        <dbReference type="ARBA" id="ARBA00022695"/>
    </source>
</evidence>
<accession>A0A853F2E6</accession>
<keyword evidence="11 15" id="KW-0067">ATP-binding</keyword>
<evidence type="ECO:0000256" key="4">
    <source>
        <dbReference type="ARBA" id="ARBA00022630"/>
    </source>
</evidence>
<evidence type="ECO:0000256" key="2">
    <source>
        <dbReference type="ARBA" id="ARBA00004726"/>
    </source>
</evidence>
<proteinExistence type="inferred from homology"/>
<comment type="function">
    <text evidence="1">Catalyzes the phosphorylation of riboflavin to FMN followed by the adenylation of FMN to FAD.</text>
</comment>
<dbReference type="EC" id="2.7.7.2" evidence="15"/>
<dbReference type="InterPro" id="IPR023468">
    <property type="entry name" value="Riboflavin_kinase"/>
</dbReference>
<evidence type="ECO:0000256" key="1">
    <source>
        <dbReference type="ARBA" id="ARBA00002121"/>
    </source>
</evidence>
<evidence type="ECO:0000256" key="10">
    <source>
        <dbReference type="ARBA" id="ARBA00022827"/>
    </source>
</evidence>
<comment type="similarity">
    <text evidence="15">Belongs to the ribF family.</text>
</comment>
<dbReference type="PANTHER" id="PTHR22749">
    <property type="entry name" value="RIBOFLAVIN KINASE/FMN ADENYLYLTRANSFERASE"/>
    <property type="match status" value="1"/>
</dbReference>
<dbReference type="NCBIfam" id="NF004159">
    <property type="entry name" value="PRK05627.1-2"/>
    <property type="match status" value="1"/>
</dbReference>
<evidence type="ECO:0000256" key="11">
    <source>
        <dbReference type="ARBA" id="ARBA00022840"/>
    </source>
</evidence>
<keyword evidence="5 15" id="KW-0288">FMN</keyword>
<dbReference type="InterPro" id="IPR015865">
    <property type="entry name" value="Riboflavin_kinase_bac/euk"/>
</dbReference>
<evidence type="ECO:0000256" key="15">
    <source>
        <dbReference type="PIRNR" id="PIRNR004491"/>
    </source>
</evidence>
<dbReference type="GO" id="GO:0009231">
    <property type="term" value="P:riboflavin biosynthetic process"/>
    <property type="evidence" value="ECO:0007669"/>
    <property type="project" value="InterPro"/>
</dbReference>
<dbReference type="NCBIfam" id="NF004162">
    <property type="entry name" value="PRK05627.1-5"/>
    <property type="match status" value="1"/>
</dbReference>
<comment type="catalytic activity">
    <reaction evidence="14 15">
        <text>FMN + ATP + H(+) = FAD + diphosphate</text>
        <dbReference type="Rhea" id="RHEA:17237"/>
        <dbReference type="ChEBI" id="CHEBI:15378"/>
        <dbReference type="ChEBI" id="CHEBI:30616"/>
        <dbReference type="ChEBI" id="CHEBI:33019"/>
        <dbReference type="ChEBI" id="CHEBI:57692"/>
        <dbReference type="ChEBI" id="CHEBI:58210"/>
        <dbReference type="EC" id="2.7.7.2"/>
    </reaction>
</comment>
<comment type="pathway">
    <text evidence="2 15">Cofactor biosynthesis; FAD biosynthesis; FAD from FMN: step 1/1.</text>
</comment>
<sequence length="308" mass="34812">MNLIRGLHNLKPQQGTVVTIGNFDGVHTGHQKIITRLIEKSKALGIPSVLISFLPTPQSFFNHPQASLNSFKEKHHLLSKLGLDIHLIIHFNQAFSQLEAVDFVQKILLDKLAMKHCLIGDDFRFGKDRVGDFELLQRLSKTNNFSVENTPSVLCDNHRVSSSNIRTYLNQGKLHLATQMLGREFSITGKIIHGLKNGRKIGFPTINLPIKRKISPIHGIFAVTVEIEGKTHQGVCNIGNRPIIGGKKTLLEVFLFDFNRTIYGLQAKTTFKHKIRDEANFDDFETLKQQIKHDVNAAKNYFTNQSQC</sequence>
<dbReference type="InterPro" id="IPR023465">
    <property type="entry name" value="Riboflavin_kinase_dom_sf"/>
</dbReference>
<evidence type="ECO:0000256" key="9">
    <source>
        <dbReference type="ARBA" id="ARBA00022777"/>
    </source>
</evidence>
<evidence type="ECO:0000256" key="12">
    <source>
        <dbReference type="ARBA" id="ARBA00023268"/>
    </source>
</evidence>
<evidence type="ECO:0000256" key="14">
    <source>
        <dbReference type="ARBA" id="ARBA00049494"/>
    </source>
</evidence>
<reference evidence="17 18" key="1">
    <citation type="submission" date="2020-05" db="EMBL/GenBank/DDBJ databases">
        <title>Horizontal transmission and recombination maintain forever young bacterial symbiont genomes.</title>
        <authorList>
            <person name="Russell S.L."/>
            <person name="Pepper-Tunick E."/>
            <person name="Svedberg J."/>
            <person name="Byrne A."/>
            <person name="Ruelas Castillo J."/>
            <person name="Vollmers C."/>
            <person name="Beinart R.A."/>
            <person name="Corbett-Detig R."/>
        </authorList>
    </citation>
    <scope>NUCLEOTIDE SEQUENCE [LARGE SCALE GENOMIC DNA]</scope>
    <source>
        <strain evidence="17">455</strain>
    </source>
</reference>
<keyword evidence="4 15" id="KW-0285">Flavoprotein</keyword>
<keyword evidence="12" id="KW-0511">Multifunctional enzyme</keyword>
<comment type="catalytic activity">
    <reaction evidence="13 15">
        <text>riboflavin + ATP = FMN + ADP + H(+)</text>
        <dbReference type="Rhea" id="RHEA:14357"/>
        <dbReference type="ChEBI" id="CHEBI:15378"/>
        <dbReference type="ChEBI" id="CHEBI:30616"/>
        <dbReference type="ChEBI" id="CHEBI:57986"/>
        <dbReference type="ChEBI" id="CHEBI:58210"/>
        <dbReference type="ChEBI" id="CHEBI:456216"/>
        <dbReference type="EC" id="2.7.1.26"/>
    </reaction>
</comment>
<dbReference type="NCBIfam" id="NF004163">
    <property type="entry name" value="PRK05627.1-6"/>
    <property type="match status" value="1"/>
</dbReference>
<protein>
    <recommendedName>
        <fullName evidence="15">Riboflavin biosynthesis protein</fullName>
    </recommendedName>
    <domain>
        <recommendedName>
            <fullName evidence="15">Riboflavin kinase</fullName>
            <ecNumber evidence="15">2.7.1.26</ecNumber>
        </recommendedName>
        <alternativeName>
            <fullName evidence="15">Flavokinase</fullName>
        </alternativeName>
    </domain>
    <domain>
        <recommendedName>
            <fullName evidence="15">FMN adenylyltransferase</fullName>
            <ecNumber evidence="15">2.7.7.2</ecNumber>
        </recommendedName>
        <alternativeName>
            <fullName evidence="15">FAD pyrophosphorylase</fullName>
        </alternativeName>
        <alternativeName>
            <fullName evidence="15">FAD synthase</fullName>
        </alternativeName>
    </domain>
</protein>
<dbReference type="PANTHER" id="PTHR22749:SF6">
    <property type="entry name" value="RIBOFLAVIN KINASE"/>
    <property type="match status" value="1"/>
</dbReference>
<dbReference type="FunFam" id="3.40.50.620:FF:000021">
    <property type="entry name" value="Riboflavin biosynthesis protein"/>
    <property type="match status" value="1"/>
</dbReference>
<keyword evidence="6 15" id="KW-0808">Transferase</keyword>
<dbReference type="CDD" id="cd02064">
    <property type="entry name" value="FAD_synthetase_N"/>
    <property type="match status" value="1"/>
</dbReference>
<evidence type="ECO:0000313" key="17">
    <source>
        <dbReference type="EMBL" id="NYT27597.1"/>
    </source>
</evidence>
<dbReference type="UniPathway" id="UPA00276">
    <property type="reaction ID" value="UER00406"/>
</dbReference>
<dbReference type="EMBL" id="JACCHT010000001">
    <property type="protein sequence ID" value="NYT27597.1"/>
    <property type="molecule type" value="Genomic_DNA"/>
</dbReference>
<evidence type="ECO:0000256" key="13">
    <source>
        <dbReference type="ARBA" id="ARBA00047880"/>
    </source>
</evidence>
<dbReference type="InterPro" id="IPR002606">
    <property type="entry name" value="Riboflavin_kinase_bac"/>
</dbReference>
<evidence type="ECO:0000256" key="8">
    <source>
        <dbReference type="ARBA" id="ARBA00022741"/>
    </source>
</evidence>